<gene>
    <name evidence="2" type="ORF">WG66_10226</name>
</gene>
<dbReference type="SUPFAM" id="SSF54909">
    <property type="entry name" value="Dimeric alpha+beta barrel"/>
    <property type="match status" value="1"/>
</dbReference>
<sequence>MAAIPEQIKGKFTLTATVTAVDGKADELQKLLAAARESANSSKEPGTLTYRTSRGVGADSNKFTLFEEYADKEANSVHVQTEACQALAKSGVIASAIITYAEEFQ</sequence>
<feature type="domain" description="ABM" evidence="1">
    <location>
        <begin position="12"/>
        <end position="104"/>
    </location>
</feature>
<dbReference type="Gene3D" id="3.30.70.100">
    <property type="match status" value="1"/>
</dbReference>
<dbReference type="EMBL" id="LATX01001869">
    <property type="protein sequence ID" value="KTB37056.1"/>
    <property type="molecule type" value="Genomic_DNA"/>
</dbReference>
<dbReference type="PROSITE" id="PS51725">
    <property type="entry name" value="ABM"/>
    <property type="match status" value="1"/>
</dbReference>
<protein>
    <recommendedName>
        <fullName evidence="1">ABM domain-containing protein</fullName>
    </recommendedName>
</protein>
<proteinExistence type="predicted"/>
<reference evidence="2 3" key="1">
    <citation type="submission" date="2015-12" db="EMBL/GenBank/DDBJ databases">
        <title>Draft genome sequence of Moniliophthora roreri, the causal agent of frosty pod rot of cacao.</title>
        <authorList>
            <person name="Aime M.C."/>
            <person name="Diaz-Valderrama J.R."/>
            <person name="Kijpornyongpan T."/>
            <person name="Phillips-Mora W."/>
        </authorList>
    </citation>
    <scope>NUCLEOTIDE SEQUENCE [LARGE SCALE GENOMIC DNA]</scope>
    <source>
        <strain evidence="2 3">MCA 2952</strain>
    </source>
</reference>
<dbReference type="Pfam" id="PF03992">
    <property type="entry name" value="ABM"/>
    <property type="match status" value="1"/>
</dbReference>
<accession>A0A0W0FLD3</accession>
<dbReference type="InterPro" id="IPR007138">
    <property type="entry name" value="ABM_dom"/>
</dbReference>
<dbReference type="Proteomes" id="UP000054988">
    <property type="component" value="Unassembled WGS sequence"/>
</dbReference>
<comment type="caution">
    <text evidence="2">The sequence shown here is derived from an EMBL/GenBank/DDBJ whole genome shotgun (WGS) entry which is preliminary data.</text>
</comment>
<evidence type="ECO:0000259" key="1">
    <source>
        <dbReference type="PROSITE" id="PS51725"/>
    </source>
</evidence>
<dbReference type="AlphaFoldDB" id="A0A0W0FLD3"/>
<dbReference type="eggNOG" id="ENOG502SDSF">
    <property type="taxonomic scope" value="Eukaryota"/>
</dbReference>
<evidence type="ECO:0000313" key="2">
    <source>
        <dbReference type="EMBL" id="KTB37056.1"/>
    </source>
</evidence>
<organism evidence="2 3">
    <name type="scientific">Moniliophthora roreri</name>
    <name type="common">Frosty pod rot fungus</name>
    <name type="synonym">Monilia roreri</name>
    <dbReference type="NCBI Taxonomy" id="221103"/>
    <lineage>
        <taxon>Eukaryota</taxon>
        <taxon>Fungi</taxon>
        <taxon>Dikarya</taxon>
        <taxon>Basidiomycota</taxon>
        <taxon>Agaricomycotina</taxon>
        <taxon>Agaricomycetes</taxon>
        <taxon>Agaricomycetidae</taxon>
        <taxon>Agaricales</taxon>
        <taxon>Marasmiineae</taxon>
        <taxon>Marasmiaceae</taxon>
        <taxon>Moniliophthora</taxon>
    </lineage>
</organism>
<name>A0A0W0FLD3_MONRR</name>
<evidence type="ECO:0000313" key="3">
    <source>
        <dbReference type="Proteomes" id="UP000054988"/>
    </source>
</evidence>
<dbReference type="InterPro" id="IPR011008">
    <property type="entry name" value="Dimeric_a/b-barrel"/>
</dbReference>